<dbReference type="AlphaFoldDB" id="A0A382IJQ2"/>
<name>A0A382IJQ2_9ZZZZ</name>
<feature type="non-terminal residue" evidence="1">
    <location>
        <position position="1"/>
    </location>
</feature>
<gene>
    <name evidence="1" type="ORF">METZ01_LOCUS252848</name>
</gene>
<protein>
    <recommendedName>
        <fullName evidence="2">HTH tetR-type domain-containing protein</fullName>
    </recommendedName>
</protein>
<organism evidence="1">
    <name type="scientific">marine metagenome</name>
    <dbReference type="NCBI Taxonomy" id="408172"/>
    <lineage>
        <taxon>unclassified sequences</taxon>
        <taxon>metagenomes</taxon>
        <taxon>ecological metagenomes</taxon>
    </lineage>
</organism>
<accession>A0A382IJQ2</accession>
<sequence length="39" mass="4142">VVTVATPNSGPQSRSVEGRRREILEATCGILQEKGFAAI</sequence>
<feature type="non-terminal residue" evidence="1">
    <location>
        <position position="39"/>
    </location>
</feature>
<evidence type="ECO:0008006" key="2">
    <source>
        <dbReference type="Google" id="ProtNLM"/>
    </source>
</evidence>
<evidence type="ECO:0000313" key="1">
    <source>
        <dbReference type="EMBL" id="SVB99994.1"/>
    </source>
</evidence>
<dbReference type="EMBL" id="UINC01067884">
    <property type="protein sequence ID" value="SVB99994.1"/>
    <property type="molecule type" value="Genomic_DNA"/>
</dbReference>
<reference evidence="1" key="1">
    <citation type="submission" date="2018-05" db="EMBL/GenBank/DDBJ databases">
        <authorList>
            <person name="Lanie J.A."/>
            <person name="Ng W.-L."/>
            <person name="Kazmierczak K.M."/>
            <person name="Andrzejewski T.M."/>
            <person name="Davidsen T.M."/>
            <person name="Wayne K.J."/>
            <person name="Tettelin H."/>
            <person name="Glass J.I."/>
            <person name="Rusch D."/>
            <person name="Podicherti R."/>
            <person name="Tsui H.-C.T."/>
            <person name="Winkler M.E."/>
        </authorList>
    </citation>
    <scope>NUCLEOTIDE SEQUENCE</scope>
</reference>
<proteinExistence type="predicted"/>